<keyword evidence="6" id="KW-0472">Membrane</keyword>
<evidence type="ECO:0000256" key="2">
    <source>
        <dbReference type="ARBA" id="ARBA00008814"/>
    </source>
</evidence>
<comment type="subcellular location">
    <subcellularLocation>
        <location evidence="1">Cell envelope</location>
    </subcellularLocation>
</comment>
<keyword evidence="3" id="KW-0813">Transport</keyword>
<proteinExistence type="inferred from homology"/>
<dbReference type="Proteomes" id="UP000028002">
    <property type="component" value="Unassembled WGS sequence"/>
</dbReference>
<dbReference type="InterPro" id="IPR051313">
    <property type="entry name" value="Bact_iron-sidero_bind"/>
</dbReference>
<dbReference type="Pfam" id="PF01497">
    <property type="entry name" value="Peripla_BP_2"/>
    <property type="match status" value="1"/>
</dbReference>
<dbReference type="SUPFAM" id="SSF53807">
    <property type="entry name" value="Helical backbone' metal receptor"/>
    <property type="match status" value="1"/>
</dbReference>
<dbReference type="PANTHER" id="PTHR30532">
    <property type="entry name" value="IRON III DICITRATE-BINDING PERIPLASMIC PROTEIN"/>
    <property type="match status" value="1"/>
</dbReference>
<keyword evidence="4" id="KW-0406">Ion transport</keyword>
<name>A0A081S285_PHOTE</name>
<dbReference type="FunFam" id="3.40.50.1980:FF:000009">
    <property type="entry name" value="Iron-enterobactin transporter periplasmic binding protein"/>
    <property type="match status" value="1"/>
</dbReference>
<reference evidence="8 9" key="1">
    <citation type="submission" date="2014-03" db="EMBL/GenBank/DDBJ databases">
        <title>Draft Genome of Photorhabdus temperata Meg1.</title>
        <authorList>
            <person name="Hurst S.G.IV."/>
            <person name="Morris K."/>
            <person name="Thomas K."/>
            <person name="Tisa L.S."/>
        </authorList>
    </citation>
    <scope>NUCLEOTIDE SEQUENCE [LARGE SCALE GENOMIC DNA]</scope>
    <source>
        <strain evidence="8 9">Meg1</strain>
    </source>
</reference>
<comment type="caution">
    <text evidence="8">The sequence shown here is derived from an EMBL/GenBank/DDBJ whole genome shotgun (WGS) entry which is preliminary data.</text>
</comment>
<feature type="domain" description="Fe/B12 periplasmic-binding" evidence="7">
    <location>
        <begin position="78"/>
        <end position="343"/>
    </location>
</feature>
<dbReference type="GO" id="GO:1901678">
    <property type="term" value="P:iron coordination entity transport"/>
    <property type="evidence" value="ECO:0007669"/>
    <property type="project" value="UniProtKB-ARBA"/>
</dbReference>
<gene>
    <name evidence="8" type="ORF">MEG1DRAFT_00428</name>
</gene>
<dbReference type="AlphaFoldDB" id="A0A081S285"/>
<feature type="transmembrane region" description="Helical" evidence="6">
    <location>
        <begin position="23"/>
        <end position="45"/>
    </location>
</feature>
<evidence type="ECO:0000256" key="1">
    <source>
        <dbReference type="ARBA" id="ARBA00004196"/>
    </source>
</evidence>
<organism evidence="8 9">
    <name type="scientific">Photorhabdus temperata subsp. temperata Meg1</name>
    <dbReference type="NCBI Taxonomy" id="1393735"/>
    <lineage>
        <taxon>Bacteria</taxon>
        <taxon>Pseudomonadati</taxon>
        <taxon>Pseudomonadota</taxon>
        <taxon>Gammaproteobacteria</taxon>
        <taxon>Enterobacterales</taxon>
        <taxon>Morganellaceae</taxon>
        <taxon>Photorhabdus</taxon>
    </lineage>
</organism>
<dbReference type="NCBIfam" id="NF008200">
    <property type="entry name" value="PRK10957.1"/>
    <property type="match status" value="1"/>
</dbReference>
<dbReference type="EMBL" id="JGVH01000003">
    <property type="protein sequence ID" value="KER05038.1"/>
    <property type="molecule type" value="Genomic_DNA"/>
</dbReference>
<protein>
    <submittedName>
        <fullName evidence="8">ABC-type Fe2+-enterobactin transport system, periplasmic component</fullName>
    </submittedName>
</protein>
<evidence type="ECO:0000256" key="3">
    <source>
        <dbReference type="ARBA" id="ARBA00022448"/>
    </source>
</evidence>
<dbReference type="GO" id="GO:0030288">
    <property type="term" value="C:outer membrane-bounded periplasmic space"/>
    <property type="evidence" value="ECO:0007669"/>
    <property type="project" value="TreeGrafter"/>
</dbReference>
<evidence type="ECO:0000256" key="6">
    <source>
        <dbReference type="SAM" id="Phobius"/>
    </source>
</evidence>
<evidence type="ECO:0000259" key="7">
    <source>
        <dbReference type="PROSITE" id="PS50983"/>
    </source>
</evidence>
<dbReference type="RefSeq" id="WP_235184641.1">
    <property type="nucleotide sequence ID" value="NZ_CAWLUD010000003.1"/>
</dbReference>
<dbReference type="InterPro" id="IPR002491">
    <property type="entry name" value="ABC_transptr_periplasmic_BD"/>
</dbReference>
<dbReference type="PANTHER" id="PTHR30532:SF24">
    <property type="entry name" value="FERRIC ENTEROBACTIN-BINDING PERIPLASMIC PROTEIN FEPB"/>
    <property type="match status" value="1"/>
</dbReference>
<accession>A0A081S285</accession>
<evidence type="ECO:0000256" key="5">
    <source>
        <dbReference type="ARBA" id="ARBA00022729"/>
    </source>
</evidence>
<keyword evidence="6" id="KW-1133">Transmembrane helix</keyword>
<sequence>MGMRGFCIADPQSLSENARMKSILTLVYGLVITLVTLFGGTVYAANAKNAAQMESLSWPRDFKNADGTITTIPTKPQRILSTTVSITGILLSIDAPVVASATATNGKFFAQWDKVAQERKIEKLWSAGNIDLEMAYVVAPDLIVVSVSGADSAYAQVEQLKQIAPTIILDYGKQTWQDLATELGKATGLEDKVAARITGFDNYLAECRAKIAIPEGKVNIISYAGPGTINPISTSISPHALLLSQLGFTIESADPAWHNNANKTGDFVWAQYENITQLTAPTTFLLSAGEHRAAEFLKDPVLANLASVRTGQVYGLGVNSFRIDYYSAKEIADSIVKRFGIKQKAK</sequence>
<keyword evidence="4" id="KW-0408">Iron</keyword>
<dbReference type="PROSITE" id="PS50983">
    <property type="entry name" value="FE_B12_PBP"/>
    <property type="match status" value="1"/>
</dbReference>
<evidence type="ECO:0000256" key="4">
    <source>
        <dbReference type="ARBA" id="ARBA00022496"/>
    </source>
</evidence>
<evidence type="ECO:0000313" key="9">
    <source>
        <dbReference type="Proteomes" id="UP000028002"/>
    </source>
</evidence>
<keyword evidence="6" id="KW-0812">Transmembrane</keyword>
<evidence type="ECO:0000313" key="8">
    <source>
        <dbReference type="EMBL" id="KER05038.1"/>
    </source>
</evidence>
<keyword evidence="5" id="KW-0732">Signal</keyword>
<dbReference type="Gene3D" id="3.40.50.1980">
    <property type="entry name" value="Nitrogenase molybdenum iron protein domain"/>
    <property type="match status" value="2"/>
</dbReference>
<comment type="similarity">
    <text evidence="2">Belongs to the bacterial solute-binding protein 8 family.</text>
</comment>
<keyword evidence="4" id="KW-0410">Iron transport</keyword>
<dbReference type="PATRIC" id="fig|1393735.3.peg.429"/>